<dbReference type="Pfam" id="PF00589">
    <property type="entry name" value="Phage_integrase"/>
    <property type="match status" value="1"/>
</dbReference>
<evidence type="ECO:0000313" key="13">
    <source>
        <dbReference type="Proteomes" id="UP000027931"/>
    </source>
</evidence>
<comment type="subcellular location">
    <subcellularLocation>
        <location evidence="1">Cytoplasm</location>
    </subcellularLocation>
</comment>
<reference evidence="12 13" key="1">
    <citation type="journal article" date="2013" name="Int. J. Syst. Evol. Microbiol.">
        <title>Tumebacillus flagellatus sp. nov., an alpha-amylase/pullulanase-producing bacterium isolated from cassava wastewater.</title>
        <authorList>
            <person name="Wang Q."/>
            <person name="Xie N."/>
            <person name="Qin Y."/>
            <person name="Shen N."/>
            <person name="Zhu J."/>
            <person name="Mi H."/>
            <person name="Huang R."/>
        </authorList>
    </citation>
    <scope>NUCLEOTIDE SEQUENCE [LARGE SCALE GENOMIC DNA]</scope>
    <source>
        <strain evidence="12 13">GST4</strain>
    </source>
</reference>
<dbReference type="OrthoDB" id="107900at2"/>
<evidence type="ECO:0000256" key="9">
    <source>
        <dbReference type="PROSITE-ProRule" id="PRU01248"/>
    </source>
</evidence>
<dbReference type="InterPro" id="IPR010998">
    <property type="entry name" value="Integrase_recombinase_N"/>
</dbReference>
<dbReference type="GO" id="GO:0006310">
    <property type="term" value="P:DNA recombination"/>
    <property type="evidence" value="ECO:0007669"/>
    <property type="project" value="UniProtKB-KW"/>
</dbReference>
<keyword evidence="5" id="KW-0229">DNA integration</keyword>
<dbReference type="eggNOG" id="COG4974">
    <property type="taxonomic scope" value="Bacteria"/>
</dbReference>
<dbReference type="AlphaFoldDB" id="A0A074LLN9"/>
<evidence type="ECO:0000259" key="11">
    <source>
        <dbReference type="PROSITE" id="PS51900"/>
    </source>
</evidence>
<organism evidence="12 13">
    <name type="scientific">Tumebacillus flagellatus</name>
    <dbReference type="NCBI Taxonomy" id="1157490"/>
    <lineage>
        <taxon>Bacteria</taxon>
        <taxon>Bacillati</taxon>
        <taxon>Bacillota</taxon>
        <taxon>Bacilli</taxon>
        <taxon>Bacillales</taxon>
        <taxon>Alicyclobacillaceae</taxon>
        <taxon>Tumebacillus</taxon>
    </lineage>
</organism>
<dbReference type="PROSITE" id="PS51898">
    <property type="entry name" value="TYR_RECOMBINASE"/>
    <property type="match status" value="1"/>
</dbReference>
<dbReference type="PANTHER" id="PTHR30349">
    <property type="entry name" value="PHAGE INTEGRASE-RELATED"/>
    <property type="match status" value="1"/>
</dbReference>
<dbReference type="Pfam" id="PF02899">
    <property type="entry name" value="Phage_int_SAM_1"/>
    <property type="match status" value="1"/>
</dbReference>
<evidence type="ECO:0000256" key="4">
    <source>
        <dbReference type="ARBA" id="ARBA00022829"/>
    </source>
</evidence>
<dbReference type="InterPro" id="IPR002104">
    <property type="entry name" value="Integrase_catalytic"/>
</dbReference>
<gene>
    <name evidence="12" type="ORF">EL26_17695</name>
</gene>
<sequence>MLHRFLEEGLRGKSATTIRTYEHAIKQFDEWLQGAGTNLEEYSRSDVQQYIDYLASKKKTAATINKIWSAIKLFSKWAGKNAAIEDISVVKQADIKKQAPKSLDTKERNRLIRELDRAGNARDYAILMTLMMTGIRVSELVALDRDDVETNERSGNLTVRSGKGNKERSIPLNVEARRAIQKYLGERSDEIEALFLSNRRERISVRSIQHLLGQYDVHPHQLRHTFIRGLVKENQDIAVIQSMSGHSSADMILRYSQPTEEDKMLAVESLFKS</sequence>
<dbReference type="Gene3D" id="1.10.150.130">
    <property type="match status" value="1"/>
</dbReference>
<dbReference type="GO" id="GO:0005737">
    <property type="term" value="C:cytoplasm"/>
    <property type="evidence" value="ECO:0007669"/>
    <property type="project" value="UniProtKB-SubCell"/>
</dbReference>
<dbReference type="InterPro" id="IPR044068">
    <property type="entry name" value="CB"/>
</dbReference>
<keyword evidence="13" id="KW-1185">Reference proteome</keyword>
<dbReference type="Proteomes" id="UP000027931">
    <property type="component" value="Unassembled WGS sequence"/>
</dbReference>
<dbReference type="PANTHER" id="PTHR30349:SF77">
    <property type="entry name" value="TYROSINE RECOMBINASE XERC"/>
    <property type="match status" value="1"/>
</dbReference>
<keyword evidence="2" id="KW-0963">Cytoplasm</keyword>
<keyword evidence="8" id="KW-0131">Cell cycle</keyword>
<dbReference type="Gene3D" id="1.10.443.10">
    <property type="entry name" value="Intergrase catalytic core"/>
    <property type="match status" value="1"/>
</dbReference>
<dbReference type="STRING" id="1157490.EL26_17695"/>
<dbReference type="GO" id="GO:0007059">
    <property type="term" value="P:chromosome segregation"/>
    <property type="evidence" value="ECO:0007669"/>
    <property type="project" value="UniProtKB-KW"/>
</dbReference>
<evidence type="ECO:0000256" key="7">
    <source>
        <dbReference type="ARBA" id="ARBA00023172"/>
    </source>
</evidence>
<feature type="domain" description="Tyr recombinase" evidence="10">
    <location>
        <begin position="98"/>
        <end position="268"/>
    </location>
</feature>
<dbReference type="InterPro" id="IPR004107">
    <property type="entry name" value="Integrase_SAM-like_N"/>
</dbReference>
<evidence type="ECO:0000313" key="12">
    <source>
        <dbReference type="EMBL" id="KEO82004.1"/>
    </source>
</evidence>
<keyword evidence="3" id="KW-0132">Cell division</keyword>
<dbReference type="GO" id="GO:0051301">
    <property type="term" value="P:cell division"/>
    <property type="evidence" value="ECO:0007669"/>
    <property type="project" value="UniProtKB-KW"/>
</dbReference>
<keyword evidence="6 9" id="KW-0238">DNA-binding</keyword>
<evidence type="ECO:0000256" key="3">
    <source>
        <dbReference type="ARBA" id="ARBA00022618"/>
    </source>
</evidence>
<accession>A0A074LLN9</accession>
<evidence type="ECO:0000259" key="10">
    <source>
        <dbReference type="PROSITE" id="PS51898"/>
    </source>
</evidence>
<dbReference type="RefSeq" id="WP_038091530.1">
    <property type="nucleotide sequence ID" value="NZ_JMIR01000029.1"/>
</dbReference>
<protein>
    <submittedName>
        <fullName evidence="12">Integrase</fullName>
    </submittedName>
</protein>
<dbReference type="InterPro" id="IPR050090">
    <property type="entry name" value="Tyrosine_recombinase_XerCD"/>
</dbReference>
<dbReference type="EMBL" id="JMIR01000029">
    <property type="protein sequence ID" value="KEO82004.1"/>
    <property type="molecule type" value="Genomic_DNA"/>
</dbReference>
<dbReference type="InterPro" id="IPR013762">
    <property type="entry name" value="Integrase-like_cat_sf"/>
</dbReference>
<comment type="caution">
    <text evidence="12">The sequence shown here is derived from an EMBL/GenBank/DDBJ whole genome shotgun (WGS) entry which is preliminary data.</text>
</comment>
<feature type="domain" description="Core-binding (CB)" evidence="11">
    <location>
        <begin position="1"/>
        <end position="79"/>
    </location>
</feature>
<name>A0A074LLN9_9BACL</name>
<dbReference type="InterPro" id="IPR011010">
    <property type="entry name" value="DNA_brk_join_enz"/>
</dbReference>
<evidence type="ECO:0000256" key="2">
    <source>
        <dbReference type="ARBA" id="ARBA00022490"/>
    </source>
</evidence>
<evidence type="ECO:0000256" key="1">
    <source>
        <dbReference type="ARBA" id="ARBA00004496"/>
    </source>
</evidence>
<dbReference type="GO" id="GO:0003677">
    <property type="term" value="F:DNA binding"/>
    <property type="evidence" value="ECO:0007669"/>
    <property type="project" value="UniProtKB-UniRule"/>
</dbReference>
<keyword evidence="4" id="KW-0159">Chromosome partition</keyword>
<evidence type="ECO:0000256" key="8">
    <source>
        <dbReference type="ARBA" id="ARBA00023306"/>
    </source>
</evidence>
<dbReference type="SUPFAM" id="SSF56349">
    <property type="entry name" value="DNA breaking-rejoining enzymes"/>
    <property type="match status" value="1"/>
</dbReference>
<proteinExistence type="predicted"/>
<evidence type="ECO:0000256" key="6">
    <source>
        <dbReference type="ARBA" id="ARBA00023125"/>
    </source>
</evidence>
<evidence type="ECO:0000256" key="5">
    <source>
        <dbReference type="ARBA" id="ARBA00022908"/>
    </source>
</evidence>
<dbReference type="PROSITE" id="PS51900">
    <property type="entry name" value="CB"/>
    <property type="match status" value="1"/>
</dbReference>
<keyword evidence="7" id="KW-0233">DNA recombination</keyword>
<dbReference type="GO" id="GO:0015074">
    <property type="term" value="P:DNA integration"/>
    <property type="evidence" value="ECO:0007669"/>
    <property type="project" value="UniProtKB-KW"/>
</dbReference>